<reference evidence="1" key="1">
    <citation type="submission" date="2014-09" db="EMBL/GenBank/DDBJ databases">
        <authorList>
            <person name="Magalhaes I.L.F."/>
            <person name="Oliveira U."/>
            <person name="Santos F.R."/>
            <person name="Vidigal T.H.D.A."/>
            <person name="Brescovit A.D."/>
            <person name="Santos A.J."/>
        </authorList>
    </citation>
    <scope>NUCLEOTIDE SEQUENCE</scope>
    <source>
        <tissue evidence="1">Shoot tissue taken approximately 20 cm above the soil surface</tissue>
    </source>
</reference>
<evidence type="ECO:0000313" key="1">
    <source>
        <dbReference type="EMBL" id="JAE12645.1"/>
    </source>
</evidence>
<dbReference type="EMBL" id="GBRH01185251">
    <property type="protein sequence ID" value="JAE12645.1"/>
    <property type="molecule type" value="Transcribed_RNA"/>
</dbReference>
<reference evidence="1" key="2">
    <citation type="journal article" date="2015" name="Data Brief">
        <title>Shoot transcriptome of the giant reed, Arundo donax.</title>
        <authorList>
            <person name="Barrero R.A."/>
            <person name="Guerrero F.D."/>
            <person name="Moolhuijzen P."/>
            <person name="Goolsby J.A."/>
            <person name="Tidwell J."/>
            <person name="Bellgard S.E."/>
            <person name="Bellgard M.I."/>
        </authorList>
    </citation>
    <scope>NUCLEOTIDE SEQUENCE</scope>
    <source>
        <tissue evidence="1">Shoot tissue taken approximately 20 cm above the soil surface</tissue>
    </source>
</reference>
<accession>A0A0A9FI24</accession>
<name>A0A0A9FI24_ARUDO</name>
<organism evidence="1">
    <name type="scientific">Arundo donax</name>
    <name type="common">Giant reed</name>
    <name type="synonym">Donax arundinaceus</name>
    <dbReference type="NCBI Taxonomy" id="35708"/>
    <lineage>
        <taxon>Eukaryota</taxon>
        <taxon>Viridiplantae</taxon>
        <taxon>Streptophyta</taxon>
        <taxon>Embryophyta</taxon>
        <taxon>Tracheophyta</taxon>
        <taxon>Spermatophyta</taxon>
        <taxon>Magnoliopsida</taxon>
        <taxon>Liliopsida</taxon>
        <taxon>Poales</taxon>
        <taxon>Poaceae</taxon>
        <taxon>PACMAD clade</taxon>
        <taxon>Arundinoideae</taxon>
        <taxon>Arundineae</taxon>
        <taxon>Arundo</taxon>
    </lineage>
</organism>
<sequence length="54" mass="5974">MYSSIPSLMNSTQGRAPNNLEATILQLPATGWKLNTKRMPYCYTLTACDSIGSY</sequence>
<protein>
    <submittedName>
        <fullName evidence="1">Uncharacterized protein</fullName>
    </submittedName>
</protein>
<proteinExistence type="predicted"/>
<dbReference type="AlphaFoldDB" id="A0A0A9FI24"/>